<evidence type="ECO:0000313" key="3">
    <source>
        <dbReference type="EMBL" id="SBT05899.1"/>
    </source>
</evidence>
<dbReference type="EMBL" id="FLQX01000102">
    <property type="protein sequence ID" value="SBT05899.1"/>
    <property type="molecule type" value="Genomic_DNA"/>
</dbReference>
<evidence type="ECO:0000259" key="1">
    <source>
        <dbReference type="Pfam" id="PF04754"/>
    </source>
</evidence>
<proteinExistence type="predicted"/>
<evidence type="ECO:0008006" key="5">
    <source>
        <dbReference type="Google" id="ProtNLM"/>
    </source>
</evidence>
<evidence type="ECO:0000259" key="2">
    <source>
        <dbReference type="Pfam" id="PF14261"/>
    </source>
</evidence>
<dbReference type="STRING" id="1860102.ACCAA_270128"/>
<dbReference type="Proteomes" id="UP000199169">
    <property type="component" value="Unassembled WGS sequence"/>
</dbReference>
<reference evidence="3 4" key="1">
    <citation type="submission" date="2016-06" db="EMBL/GenBank/DDBJ databases">
        <authorList>
            <person name="Kjaerup R.B."/>
            <person name="Dalgaard T.S."/>
            <person name="Juul-Madsen H.R."/>
        </authorList>
    </citation>
    <scope>NUCLEOTIDE SEQUENCE [LARGE SCALE GENOMIC DNA]</scope>
    <source>
        <strain evidence="3">3</strain>
    </source>
</reference>
<dbReference type="Pfam" id="PF14261">
    <property type="entry name" value="DUF4351"/>
    <property type="match status" value="1"/>
</dbReference>
<evidence type="ECO:0000313" key="4">
    <source>
        <dbReference type="Proteomes" id="UP000199169"/>
    </source>
</evidence>
<sequence length="337" mass="39779">MPGLGWKKGFGWPTTIFCCYDPDAVTQLPADDYDSPWKDVLENAFPEFMVFYFPQAHAQIDWDQGHEFKPTELRQVVRDAELGKRFADTLVQVTLQDGQRRWIYIHIEIQGQRDSDFAHRMFTYNYRLYDRFATPIASLAVLADESEGWKPDHYGFEVLGCRHSLEFPVVKLLDYAERVDQLENDHNPFALVTAAHLRNRQTKHDPEARYQAKRTLVRLLYRQGWERQRILDLFAVLDWMMRLPEGLEDKLWQDIEQIEGERKMPYVTSVERRATERGIQKGIQQGEEQVLERLLTRRFGPLSEATRQRLKNATLEQLERWTDNILDAATLEKVFQD</sequence>
<feature type="domain" description="Transposase (putative) YhgA-like" evidence="1">
    <location>
        <begin position="79"/>
        <end position="133"/>
    </location>
</feature>
<dbReference type="InterPro" id="IPR025587">
    <property type="entry name" value="DUF4351"/>
</dbReference>
<feature type="domain" description="DUF4351" evidence="2">
    <location>
        <begin position="280"/>
        <end position="332"/>
    </location>
</feature>
<dbReference type="Pfam" id="PF04754">
    <property type="entry name" value="Transposase_31"/>
    <property type="match status" value="1"/>
</dbReference>
<dbReference type="PANTHER" id="PTHR35586:SF1">
    <property type="entry name" value="SLL1691 PROTEIN"/>
    <property type="match status" value="1"/>
</dbReference>
<organism evidence="3 4">
    <name type="scientific">Candidatus Accumulibacter aalborgensis</name>
    <dbReference type="NCBI Taxonomy" id="1860102"/>
    <lineage>
        <taxon>Bacteria</taxon>
        <taxon>Pseudomonadati</taxon>
        <taxon>Pseudomonadota</taxon>
        <taxon>Betaproteobacteria</taxon>
        <taxon>Candidatus Accumulibacter</taxon>
    </lineage>
</organism>
<accession>A0A1A8XL53</accession>
<dbReference type="AlphaFoldDB" id="A0A1A8XL53"/>
<name>A0A1A8XL53_9PROT</name>
<keyword evidence="4" id="KW-1185">Reference proteome</keyword>
<dbReference type="PANTHER" id="PTHR35586">
    <property type="entry name" value="SLL1691 PROTEIN"/>
    <property type="match status" value="1"/>
</dbReference>
<dbReference type="InterPro" id="IPR006842">
    <property type="entry name" value="Transposase_31"/>
</dbReference>
<gene>
    <name evidence="3" type="ORF">ACCAA_270128</name>
</gene>
<protein>
    <recommendedName>
        <fullName evidence="5">DUF4351 domain-containing protein</fullName>
    </recommendedName>
</protein>